<protein>
    <submittedName>
        <fullName evidence="2">Uncharacterized protein</fullName>
    </submittedName>
</protein>
<accession>A0A9D4Z3Y6</accession>
<proteinExistence type="predicted"/>
<evidence type="ECO:0000313" key="3">
    <source>
        <dbReference type="Proteomes" id="UP000886520"/>
    </source>
</evidence>
<keyword evidence="1" id="KW-0472">Membrane</keyword>
<sequence length="103" mass="11270">MVSGPRCGVKAAFGHAHYMHPVVDEVVSVAGEILQSDDLHCQHGVLISHVEIDQQEVLLLILTTTAYCCVVEQCHMLAYMLYIVVVALLLRLMPLLSAMSPSP</sequence>
<evidence type="ECO:0000313" key="2">
    <source>
        <dbReference type="EMBL" id="KAI5059557.1"/>
    </source>
</evidence>
<dbReference type="EMBL" id="JABFUD020000025">
    <property type="protein sequence ID" value="KAI5059557.1"/>
    <property type="molecule type" value="Genomic_DNA"/>
</dbReference>
<name>A0A9D4Z3Y6_ADICA</name>
<feature type="transmembrane region" description="Helical" evidence="1">
    <location>
        <begin position="76"/>
        <end position="96"/>
    </location>
</feature>
<reference evidence="2" key="1">
    <citation type="submission" date="2021-01" db="EMBL/GenBank/DDBJ databases">
        <title>Adiantum capillus-veneris genome.</title>
        <authorList>
            <person name="Fang Y."/>
            <person name="Liao Q."/>
        </authorList>
    </citation>
    <scope>NUCLEOTIDE SEQUENCE</scope>
    <source>
        <strain evidence="2">H3</strain>
        <tissue evidence="2">Leaf</tissue>
    </source>
</reference>
<evidence type="ECO:0000256" key="1">
    <source>
        <dbReference type="SAM" id="Phobius"/>
    </source>
</evidence>
<dbReference type="AlphaFoldDB" id="A0A9D4Z3Y6"/>
<keyword evidence="3" id="KW-1185">Reference proteome</keyword>
<keyword evidence="1" id="KW-1133">Transmembrane helix</keyword>
<keyword evidence="1" id="KW-0812">Transmembrane</keyword>
<dbReference type="Proteomes" id="UP000886520">
    <property type="component" value="Chromosome 25"/>
</dbReference>
<organism evidence="2 3">
    <name type="scientific">Adiantum capillus-veneris</name>
    <name type="common">Maidenhair fern</name>
    <dbReference type="NCBI Taxonomy" id="13818"/>
    <lineage>
        <taxon>Eukaryota</taxon>
        <taxon>Viridiplantae</taxon>
        <taxon>Streptophyta</taxon>
        <taxon>Embryophyta</taxon>
        <taxon>Tracheophyta</taxon>
        <taxon>Polypodiopsida</taxon>
        <taxon>Polypodiidae</taxon>
        <taxon>Polypodiales</taxon>
        <taxon>Pteridineae</taxon>
        <taxon>Pteridaceae</taxon>
        <taxon>Vittarioideae</taxon>
        <taxon>Adiantum</taxon>
    </lineage>
</organism>
<comment type="caution">
    <text evidence="2">The sequence shown here is derived from an EMBL/GenBank/DDBJ whole genome shotgun (WGS) entry which is preliminary data.</text>
</comment>
<gene>
    <name evidence="2" type="ORF">GOP47_0025876</name>
</gene>